<dbReference type="InterPro" id="IPR013785">
    <property type="entry name" value="Aldolase_TIM"/>
</dbReference>
<dbReference type="RefSeq" id="WP_013638503.1">
    <property type="nucleotide sequence ID" value="NC_015185.1"/>
</dbReference>
<dbReference type="GO" id="GO:0006098">
    <property type="term" value="P:pentose-phosphate shunt"/>
    <property type="evidence" value="ECO:0007669"/>
    <property type="project" value="UniProtKB-UniRule"/>
</dbReference>
<evidence type="ECO:0000256" key="4">
    <source>
        <dbReference type="ARBA" id="ARBA00001947"/>
    </source>
</evidence>
<evidence type="ECO:0000256" key="8">
    <source>
        <dbReference type="ARBA" id="ARBA00022723"/>
    </source>
</evidence>
<dbReference type="PANTHER" id="PTHR11749">
    <property type="entry name" value="RIBULOSE-5-PHOSPHATE-3-EPIMERASE"/>
    <property type="match status" value="1"/>
</dbReference>
<feature type="binding site" evidence="10 13">
    <location>
        <position position="174"/>
    </location>
    <ligand>
        <name>a divalent metal cation</name>
        <dbReference type="ChEBI" id="CHEBI:60240"/>
    </ligand>
</feature>
<dbReference type="GO" id="GO:0004750">
    <property type="term" value="F:D-ribulose-phosphate 3-epimerase activity"/>
    <property type="evidence" value="ECO:0007669"/>
    <property type="project" value="UniProtKB-UniRule"/>
</dbReference>
<keyword evidence="10 11" id="KW-0119">Carbohydrate metabolism</keyword>
<dbReference type="EC" id="5.1.3.1" evidence="7 10"/>
<comment type="cofactor">
    <cofactor evidence="4">
        <name>Zn(2+)</name>
        <dbReference type="ChEBI" id="CHEBI:29105"/>
    </cofactor>
</comment>
<comment type="catalytic activity">
    <reaction evidence="1 10 11">
        <text>D-ribulose 5-phosphate = D-xylulose 5-phosphate</text>
        <dbReference type="Rhea" id="RHEA:13677"/>
        <dbReference type="ChEBI" id="CHEBI:57737"/>
        <dbReference type="ChEBI" id="CHEBI:58121"/>
        <dbReference type="EC" id="5.1.3.1"/>
    </reaction>
</comment>
<sequence>MPLLAPSILSANFANLERDIKEVELGGADLLHIDVMDGRFVPNITIGIPVVESIKDVTKLPLDVHLMIVEPEKYILDFAKAGADWISFHFEAAVHHHRIVSMIKELDKKAGIVINPSTPVFLLEEILPFVDFVLVMSVNPGFGGQKFIETSVEKIKKLKRICEEKGLEVKIEVDGGIKIDNVQRVLQAGASIVVAGSAVFNGNIKENVKKFKEKFKNFSEVK</sequence>
<evidence type="ECO:0000256" key="3">
    <source>
        <dbReference type="ARBA" id="ARBA00001941"/>
    </source>
</evidence>
<comment type="cofactor">
    <cofactor evidence="3">
        <name>Co(2+)</name>
        <dbReference type="ChEBI" id="CHEBI:48828"/>
    </cofactor>
</comment>
<dbReference type="HAMAP" id="MF_02227">
    <property type="entry name" value="RPE"/>
    <property type="match status" value="1"/>
</dbReference>
<evidence type="ECO:0000256" key="1">
    <source>
        <dbReference type="ARBA" id="ARBA00001782"/>
    </source>
</evidence>
<dbReference type="Gene3D" id="3.20.20.70">
    <property type="entry name" value="Aldolase class I"/>
    <property type="match status" value="1"/>
</dbReference>
<evidence type="ECO:0000313" key="16">
    <source>
        <dbReference type="Proteomes" id="UP000007102"/>
    </source>
</evidence>
<comment type="pathway">
    <text evidence="10">Carbohydrate degradation.</text>
</comment>
<dbReference type="CDD" id="cd00429">
    <property type="entry name" value="RPE"/>
    <property type="match status" value="1"/>
</dbReference>
<feature type="binding site" evidence="10 14">
    <location>
        <begin position="196"/>
        <end position="197"/>
    </location>
    <ligand>
        <name>substrate</name>
    </ligand>
</feature>
<dbReference type="PIRSF" id="PIRSF001461">
    <property type="entry name" value="RPE"/>
    <property type="match status" value="1"/>
</dbReference>
<reference evidence="15 16" key="1">
    <citation type="journal article" date="2011" name="Stand. Genomic Sci.">
        <title>Complete genome sequence of the thermophilic sulfur-reducer Desulfurobacterium thermolithotrophum type strain (BSA(T)) from a deep-sea hydrothermal vent.</title>
        <authorList>
            <person name="Goker M."/>
            <person name="Daligault H."/>
            <person name="Mwirichia R."/>
            <person name="Lapidus A."/>
            <person name="Lucas S."/>
            <person name="Deshpande S."/>
            <person name="Pagani I."/>
            <person name="Tapia R."/>
            <person name="Cheng J.F."/>
            <person name="Goodwin L."/>
            <person name="Pitluck S."/>
            <person name="Liolios K."/>
            <person name="Ivanova N."/>
            <person name="Mavromatis K."/>
            <person name="Mikhailova N."/>
            <person name="Pati A."/>
            <person name="Chen A."/>
            <person name="Palaniappan K."/>
            <person name="Han C."/>
            <person name="Land M."/>
            <person name="Hauser L."/>
            <person name="Pan C."/>
            <person name="Brambilla E.M."/>
            <person name="Rohde M."/>
            <person name="Spring S."/>
            <person name="Sikorski J."/>
            <person name="Wirth R."/>
            <person name="Detter J.C."/>
            <person name="Woyke T."/>
            <person name="Bristow J."/>
            <person name="Eisen J.A."/>
            <person name="Markowitz V."/>
            <person name="Hugenholtz P."/>
            <person name="Kyrpides N.C."/>
            <person name="Klenk H.P."/>
        </authorList>
    </citation>
    <scope>NUCLEOTIDE SEQUENCE [LARGE SCALE GENOMIC DNA]</scope>
    <source>
        <strain evidence="16">DSM 11699 / BSA</strain>
    </source>
</reference>
<dbReference type="InterPro" id="IPR000056">
    <property type="entry name" value="Ribul_P_3_epim-like"/>
</dbReference>
<dbReference type="NCBIfam" id="NF004076">
    <property type="entry name" value="PRK05581.1-4"/>
    <property type="match status" value="1"/>
</dbReference>
<feature type="active site" description="Proton acceptor" evidence="10 12">
    <location>
        <position position="34"/>
    </location>
</feature>
<comment type="cofactor">
    <cofactor evidence="10 13">
        <name>a divalent metal cation</name>
        <dbReference type="ChEBI" id="CHEBI:60240"/>
    </cofactor>
    <text evidence="10 13">Binds 1 divalent metal cation per subunit.</text>
</comment>
<accession>F0S3X8</accession>
<dbReference type="Proteomes" id="UP000007102">
    <property type="component" value="Chromosome"/>
</dbReference>
<evidence type="ECO:0000256" key="14">
    <source>
        <dbReference type="PIRSR" id="PIRSR001461-3"/>
    </source>
</evidence>
<evidence type="ECO:0000256" key="5">
    <source>
        <dbReference type="ARBA" id="ARBA00001954"/>
    </source>
</evidence>
<comment type="similarity">
    <text evidence="6 10 11">Belongs to the ribulose-phosphate 3-epimerase family.</text>
</comment>
<evidence type="ECO:0000256" key="6">
    <source>
        <dbReference type="ARBA" id="ARBA00009541"/>
    </source>
</evidence>
<dbReference type="HOGENOM" id="CLU_054856_2_1_0"/>
<organism evidence="15 16">
    <name type="scientific">Desulfurobacterium thermolithotrophum (strain DSM 11699 / BSA)</name>
    <dbReference type="NCBI Taxonomy" id="868864"/>
    <lineage>
        <taxon>Bacteria</taxon>
        <taxon>Pseudomonadati</taxon>
        <taxon>Aquificota</taxon>
        <taxon>Aquificia</taxon>
        <taxon>Desulfurobacteriales</taxon>
        <taxon>Desulfurobacteriaceae</taxon>
        <taxon>Desulfurobacterium</taxon>
    </lineage>
</organism>
<evidence type="ECO:0000256" key="2">
    <source>
        <dbReference type="ARBA" id="ARBA00001936"/>
    </source>
</evidence>
<dbReference type="OrthoDB" id="1645589at2"/>
<keyword evidence="13" id="KW-0170">Cobalt</keyword>
<reference evidence="16" key="2">
    <citation type="submission" date="2011-02" db="EMBL/GenBank/DDBJ databases">
        <title>The complete genome of Desulfurobacterium thermolithotrophum DSM 11699.</title>
        <authorList>
            <consortium name="US DOE Joint Genome Institute (JGI-PGF)"/>
            <person name="Lucas S."/>
            <person name="Copeland A."/>
            <person name="Lapidus A."/>
            <person name="Bruce D."/>
            <person name="Goodwin L."/>
            <person name="Pitluck S."/>
            <person name="Kyrpides N."/>
            <person name="Mavromatis K."/>
            <person name="Pagani I."/>
            <person name="Ivanova N."/>
            <person name="Mikhailova N."/>
            <person name="Daligault H."/>
            <person name="Detter J.C."/>
            <person name="Tapia R."/>
            <person name="Han C."/>
            <person name="Land M."/>
            <person name="Hauser L."/>
            <person name="Markowitz V."/>
            <person name="Cheng J.-F."/>
            <person name="Hugenholtz P."/>
            <person name="Woyke T."/>
            <person name="Wu D."/>
            <person name="Spring S."/>
            <person name="Brambilla E."/>
            <person name="Klenk H.-P."/>
            <person name="Eisen J.A."/>
        </authorList>
    </citation>
    <scope>NUCLEOTIDE SEQUENCE [LARGE SCALE GENOMIC DNA]</scope>
    <source>
        <strain evidence="16">DSM 11699 / BSA</strain>
    </source>
</reference>
<feature type="binding site" evidence="10 14">
    <location>
        <position position="7"/>
    </location>
    <ligand>
        <name>substrate</name>
    </ligand>
</feature>
<evidence type="ECO:0000256" key="7">
    <source>
        <dbReference type="ARBA" id="ARBA00013188"/>
    </source>
</evidence>
<gene>
    <name evidence="10" type="primary">rpe</name>
    <name evidence="15" type="ordered locus">Dester_0910</name>
</gene>
<dbReference type="InterPro" id="IPR026019">
    <property type="entry name" value="Ribul_P_3_epim"/>
</dbReference>
<name>F0S3X8_DESTD</name>
<dbReference type="EMBL" id="CP002543">
    <property type="protein sequence ID" value="ADY73550.1"/>
    <property type="molecule type" value="Genomic_DNA"/>
</dbReference>
<dbReference type="SUPFAM" id="SSF51366">
    <property type="entry name" value="Ribulose-phoshate binding barrel"/>
    <property type="match status" value="1"/>
</dbReference>
<dbReference type="InParanoid" id="F0S3X8"/>
<evidence type="ECO:0000256" key="13">
    <source>
        <dbReference type="PIRSR" id="PIRSR001461-2"/>
    </source>
</evidence>
<evidence type="ECO:0000256" key="11">
    <source>
        <dbReference type="PIRNR" id="PIRNR001461"/>
    </source>
</evidence>
<dbReference type="eggNOG" id="COG0036">
    <property type="taxonomic scope" value="Bacteria"/>
</dbReference>
<comment type="cofactor">
    <cofactor evidence="2">
        <name>Mn(2+)</name>
        <dbReference type="ChEBI" id="CHEBI:29035"/>
    </cofactor>
</comment>
<evidence type="ECO:0000256" key="9">
    <source>
        <dbReference type="ARBA" id="ARBA00023235"/>
    </source>
</evidence>
<dbReference type="GO" id="GO:0019323">
    <property type="term" value="P:pentose catabolic process"/>
    <property type="evidence" value="ECO:0007669"/>
    <property type="project" value="UniProtKB-UniRule"/>
</dbReference>
<feature type="active site" description="Proton donor" evidence="10 12">
    <location>
        <position position="174"/>
    </location>
</feature>
<comment type="function">
    <text evidence="10">Catalyzes the reversible epimerization of D-ribulose 5-phosphate to D-xylulose 5-phosphate.</text>
</comment>
<keyword evidence="9 10" id="KW-0413">Isomerase</keyword>
<dbReference type="InterPro" id="IPR011060">
    <property type="entry name" value="RibuloseP-bd_barrel"/>
</dbReference>
<dbReference type="PROSITE" id="PS01086">
    <property type="entry name" value="RIBUL_P_3_EPIMER_2"/>
    <property type="match status" value="1"/>
</dbReference>
<dbReference type="KEGG" id="dte:Dester_0910"/>
<feature type="binding site" evidence="14">
    <location>
        <position position="176"/>
    </location>
    <ligand>
        <name>substrate</name>
    </ligand>
</feature>
<keyword evidence="13" id="KW-0862">Zinc</keyword>
<evidence type="ECO:0000256" key="10">
    <source>
        <dbReference type="HAMAP-Rule" id="MF_02227"/>
    </source>
</evidence>
<dbReference type="AlphaFoldDB" id="F0S3X8"/>
<dbReference type="STRING" id="868864.Dester_0910"/>
<protein>
    <recommendedName>
        <fullName evidence="7 10">Ribulose-phosphate 3-epimerase</fullName>
        <ecNumber evidence="7 10">5.1.3.1</ecNumber>
    </recommendedName>
</protein>
<dbReference type="PROSITE" id="PS01085">
    <property type="entry name" value="RIBUL_P_3_EPIMER_1"/>
    <property type="match status" value="1"/>
</dbReference>
<feature type="binding site" evidence="10">
    <location>
        <begin position="174"/>
        <end position="176"/>
    </location>
    <ligand>
        <name>substrate</name>
    </ligand>
</feature>
<comment type="cofactor">
    <cofactor evidence="5">
        <name>Fe(2+)</name>
        <dbReference type="ChEBI" id="CHEBI:29033"/>
    </cofactor>
</comment>
<dbReference type="FunCoup" id="F0S3X8">
    <property type="interactions" value="417"/>
</dbReference>
<feature type="binding site" evidence="10 13">
    <location>
        <position position="32"/>
    </location>
    <ligand>
        <name>a divalent metal cation</name>
        <dbReference type="ChEBI" id="CHEBI:60240"/>
    </ligand>
</feature>
<dbReference type="FunFam" id="3.20.20.70:FF:000004">
    <property type="entry name" value="Ribulose-phosphate 3-epimerase"/>
    <property type="match status" value="1"/>
</dbReference>
<keyword evidence="13" id="KW-0464">Manganese</keyword>
<feature type="binding site" evidence="10 14">
    <location>
        <position position="65"/>
    </location>
    <ligand>
        <name>substrate</name>
    </ligand>
</feature>
<dbReference type="Pfam" id="PF00834">
    <property type="entry name" value="Ribul_P_3_epim"/>
    <property type="match status" value="1"/>
</dbReference>
<feature type="binding site" evidence="10 13">
    <location>
        <position position="65"/>
    </location>
    <ligand>
        <name>a divalent metal cation</name>
        <dbReference type="ChEBI" id="CHEBI:60240"/>
    </ligand>
</feature>
<keyword evidence="16" id="KW-1185">Reference proteome</keyword>
<keyword evidence="8 10" id="KW-0479">Metal-binding</keyword>
<dbReference type="GO" id="GO:0005737">
    <property type="term" value="C:cytoplasm"/>
    <property type="evidence" value="ECO:0007669"/>
    <property type="project" value="UniProtKB-ARBA"/>
</dbReference>
<proteinExistence type="inferred from homology"/>
<evidence type="ECO:0000313" key="15">
    <source>
        <dbReference type="EMBL" id="ADY73550.1"/>
    </source>
</evidence>
<feature type="binding site" evidence="10 13">
    <location>
        <position position="34"/>
    </location>
    <ligand>
        <name>a divalent metal cation</name>
        <dbReference type="ChEBI" id="CHEBI:60240"/>
    </ligand>
</feature>
<dbReference type="GO" id="GO:0046872">
    <property type="term" value="F:metal ion binding"/>
    <property type="evidence" value="ECO:0007669"/>
    <property type="project" value="UniProtKB-UniRule"/>
</dbReference>
<feature type="binding site" evidence="10 14">
    <location>
        <begin position="141"/>
        <end position="144"/>
    </location>
    <ligand>
        <name>substrate</name>
    </ligand>
</feature>
<dbReference type="NCBIfam" id="TIGR01163">
    <property type="entry name" value="rpe"/>
    <property type="match status" value="1"/>
</dbReference>
<evidence type="ECO:0000256" key="12">
    <source>
        <dbReference type="PIRSR" id="PIRSR001461-1"/>
    </source>
</evidence>